<dbReference type="Proteomes" id="UP000532769">
    <property type="component" value="Unassembled WGS sequence"/>
</dbReference>
<feature type="domain" description="Flagellar hook-length control protein-like C-terminal" evidence="2">
    <location>
        <begin position="282"/>
        <end position="358"/>
    </location>
</feature>
<protein>
    <submittedName>
        <fullName evidence="3">Flagellar hook-length control protein FliK</fullName>
    </submittedName>
</protein>
<keyword evidence="3" id="KW-0969">Cilium</keyword>
<evidence type="ECO:0000256" key="1">
    <source>
        <dbReference type="SAM" id="MobiDB-lite"/>
    </source>
</evidence>
<reference evidence="3 4" key="1">
    <citation type="submission" date="2020-03" db="EMBL/GenBank/DDBJ databases">
        <title>Genomic Encyclopedia of Archaeal and Bacterial Type Strains, Phase II (KMG-II): from individual species to whole genera.</title>
        <authorList>
            <person name="Goeker M."/>
        </authorList>
    </citation>
    <scope>NUCLEOTIDE SEQUENCE [LARGE SCALE GENOMIC DNA]</scope>
    <source>
        <strain evidence="3 4">DSM 4749</strain>
    </source>
</reference>
<dbReference type="EMBL" id="JAASRS010000001">
    <property type="protein sequence ID" value="NIK14248.1"/>
    <property type="molecule type" value="Genomic_DNA"/>
</dbReference>
<keyword evidence="4" id="KW-1185">Reference proteome</keyword>
<organism evidence="3 4">
    <name type="scientific">Saccharococcus thermophilus</name>
    <dbReference type="NCBI Taxonomy" id="29396"/>
    <lineage>
        <taxon>Bacteria</taxon>
        <taxon>Bacillati</taxon>
        <taxon>Bacillota</taxon>
        <taxon>Bacilli</taxon>
        <taxon>Bacillales</taxon>
        <taxon>Anoxybacillaceae</taxon>
        <taxon>Saccharococcus</taxon>
    </lineage>
</organism>
<evidence type="ECO:0000313" key="3">
    <source>
        <dbReference type="EMBL" id="NIK14248.1"/>
    </source>
</evidence>
<dbReference type="InterPro" id="IPR021136">
    <property type="entry name" value="Flagellar_hook_control-like_C"/>
</dbReference>
<evidence type="ECO:0000313" key="4">
    <source>
        <dbReference type="Proteomes" id="UP000532769"/>
    </source>
</evidence>
<gene>
    <name evidence="3" type="ORF">BDD39_000758</name>
</gene>
<feature type="compositionally biased region" description="Basic and acidic residues" evidence="1">
    <location>
        <begin position="361"/>
        <end position="383"/>
    </location>
</feature>
<proteinExistence type="predicted"/>
<keyword evidence="3" id="KW-0966">Cell projection</keyword>
<sequence>MKLAAIYLPLLEQPIAGSSKKSAPNLAGEKEACSPFQQLLANMKTTAKDSEGNIFLAQGRSSSARDEKVGHGGTEEWQACLLFLLNGMPAAKQEDFSKVFTDDAIKQGNYAGEKEAIERILQQINNGAINISPRQLSSMITDQLASESQQDWLMSLLPDKVSKGNQDLRSFLQQLLEKWMEQAKGEEEVFGQGKKLDSSLLNRFSLSPGNFHKDFSSSPTTASKIERQNMAQLFPMSPLNGTMVTSQENIPVITVEQTLPEQQESESFLQQLTKVLQSSRFTRFQNGNAQLVIRLYPEHLGTLTVKVVREHGALTAKLIVSTDSAKELLDANLPQLCQMLDTGNITVEKWNVWTDERHTPGFYQGEREHGQKQQQQRKEEKLKKQPLSHFAVEMLDAEA</sequence>
<dbReference type="InterPro" id="IPR038610">
    <property type="entry name" value="FliK-like_C_sf"/>
</dbReference>
<name>A0A846MBE5_9BACL</name>
<evidence type="ECO:0000259" key="2">
    <source>
        <dbReference type="Pfam" id="PF02120"/>
    </source>
</evidence>
<dbReference type="RefSeq" id="WP_341801442.1">
    <property type="nucleotide sequence ID" value="NZ_JAASRS010000001.1"/>
</dbReference>
<dbReference type="CDD" id="cd17470">
    <property type="entry name" value="T3SS_Flik_C"/>
    <property type="match status" value="1"/>
</dbReference>
<keyword evidence="3" id="KW-0282">Flagellum</keyword>
<dbReference type="Gene3D" id="3.30.750.140">
    <property type="match status" value="1"/>
</dbReference>
<dbReference type="Pfam" id="PF02120">
    <property type="entry name" value="Flg_hook"/>
    <property type="match status" value="1"/>
</dbReference>
<accession>A0A846MBE5</accession>
<comment type="caution">
    <text evidence="3">The sequence shown here is derived from an EMBL/GenBank/DDBJ whole genome shotgun (WGS) entry which is preliminary data.</text>
</comment>
<dbReference type="AlphaFoldDB" id="A0A846MBE5"/>
<feature type="region of interest" description="Disordered" evidence="1">
    <location>
        <begin position="361"/>
        <end position="386"/>
    </location>
</feature>